<keyword evidence="4 13" id="KW-0808">Transferase</keyword>
<evidence type="ECO:0000313" key="16">
    <source>
        <dbReference type="EMBL" id="KAJ6225048.1"/>
    </source>
</evidence>
<dbReference type="OMA" id="WLELCRI"/>
<dbReference type="GO" id="GO:0048179">
    <property type="term" value="C:activin receptor complex"/>
    <property type="evidence" value="ECO:0007669"/>
    <property type="project" value="TreeGrafter"/>
</dbReference>
<dbReference type="PRINTS" id="PR00653">
    <property type="entry name" value="ACTIVIN2R"/>
</dbReference>
<evidence type="ECO:0000256" key="2">
    <source>
        <dbReference type="ARBA" id="ARBA00009605"/>
    </source>
</evidence>
<dbReference type="Pfam" id="PF00069">
    <property type="entry name" value="Pkinase"/>
    <property type="match status" value="1"/>
</dbReference>
<keyword evidence="9 13" id="KW-0067">ATP-binding</keyword>
<evidence type="ECO:0000256" key="9">
    <source>
        <dbReference type="ARBA" id="ARBA00022840"/>
    </source>
</evidence>
<dbReference type="Gene3D" id="2.10.60.10">
    <property type="entry name" value="CD59"/>
    <property type="match status" value="1"/>
</dbReference>
<evidence type="ECO:0000256" key="6">
    <source>
        <dbReference type="ARBA" id="ARBA00022729"/>
    </source>
</evidence>
<keyword evidence="13" id="KW-0460">Magnesium</keyword>
<evidence type="ECO:0000256" key="11">
    <source>
        <dbReference type="ARBA" id="ARBA00023136"/>
    </source>
</evidence>
<evidence type="ECO:0000256" key="7">
    <source>
        <dbReference type="ARBA" id="ARBA00022741"/>
    </source>
</evidence>
<evidence type="ECO:0000256" key="3">
    <source>
        <dbReference type="ARBA" id="ARBA00022527"/>
    </source>
</evidence>
<dbReference type="PANTHER" id="PTHR23255:SF98">
    <property type="entry name" value="SERINE_THREONINE-PROTEIN KINASE RECEPTOR"/>
    <property type="match status" value="1"/>
</dbReference>
<keyword evidence="5" id="KW-0812">Transmembrane</keyword>
<comment type="cofactor">
    <cofactor evidence="13">
        <name>Mg(2+)</name>
        <dbReference type="ChEBI" id="CHEBI:18420"/>
    </cofactor>
    <cofactor evidence="13">
        <name>Mn(2+)</name>
        <dbReference type="ChEBI" id="CHEBI:29035"/>
    </cofactor>
</comment>
<comment type="similarity">
    <text evidence="2 13">Belongs to the protein kinase superfamily. TKL Ser/Thr protein kinase family. TGFB receptor subfamily.</text>
</comment>
<evidence type="ECO:0000256" key="8">
    <source>
        <dbReference type="ARBA" id="ARBA00022777"/>
    </source>
</evidence>
<evidence type="ECO:0000256" key="1">
    <source>
        <dbReference type="ARBA" id="ARBA00004479"/>
    </source>
</evidence>
<keyword evidence="10" id="KW-1133">Transmembrane helix</keyword>
<comment type="caution">
    <text evidence="16">The sequence shown here is derived from an EMBL/GenBank/DDBJ whole genome shotgun (WGS) entry which is preliminary data.</text>
</comment>
<dbReference type="SUPFAM" id="SSF57302">
    <property type="entry name" value="Snake toxin-like"/>
    <property type="match status" value="1"/>
</dbReference>
<organism evidence="16 17">
    <name type="scientific">Blomia tropicalis</name>
    <name type="common">Mite</name>
    <dbReference type="NCBI Taxonomy" id="40697"/>
    <lineage>
        <taxon>Eukaryota</taxon>
        <taxon>Metazoa</taxon>
        <taxon>Ecdysozoa</taxon>
        <taxon>Arthropoda</taxon>
        <taxon>Chelicerata</taxon>
        <taxon>Arachnida</taxon>
        <taxon>Acari</taxon>
        <taxon>Acariformes</taxon>
        <taxon>Sarcoptiformes</taxon>
        <taxon>Astigmata</taxon>
        <taxon>Glycyphagoidea</taxon>
        <taxon>Echimyopodidae</taxon>
        <taxon>Blomia</taxon>
    </lineage>
</organism>
<dbReference type="InterPro" id="IPR011009">
    <property type="entry name" value="Kinase-like_dom_sf"/>
</dbReference>
<evidence type="ECO:0000256" key="5">
    <source>
        <dbReference type="ARBA" id="ARBA00022692"/>
    </source>
</evidence>
<dbReference type="Gene3D" id="1.10.510.10">
    <property type="entry name" value="Transferase(Phosphotransferase) domain 1"/>
    <property type="match status" value="1"/>
</dbReference>
<feature type="non-terminal residue" evidence="16">
    <location>
        <position position="1"/>
    </location>
</feature>
<dbReference type="CDD" id="cd23615">
    <property type="entry name" value="TFP_LU_ECD_ACVR2"/>
    <property type="match status" value="1"/>
</dbReference>
<keyword evidence="11" id="KW-0472">Membrane</keyword>
<proteinExistence type="inferred from homology"/>
<comment type="catalytic activity">
    <reaction evidence="13">
        <text>L-threonyl-[receptor-protein] + ATP = O-phospho-L-threonyl-[receptor-protein] + ADP + H(+)</text>
        <dbReference type="Rhea" id="RHEA:44880"/>
        <dbReference type="Rhea" id="RHEA-COMP:11024"/>
        <dbReference type="Rhea" id="RHEA-COMP:11025"/>
        <dbReference type="ChEBI" id="CHEBI:15378"/>
        <dbReference type="ChEBI" id="CHEBI:30013"/>
        <dbReference type="ChEBI" id="CHEBI:30616"/>
        <dbReference type="ChEBI" id="CHEBI:61977"/>
        <dbReference type="ChEBI" id="CHEBI:456216"/>
        <dbReference type="EC" id="2.7.11.30"/>
    </reaction>
</comment>
<keyword evidence="3 13" id="KW-0723">Serine/threonine-protein kinase</keyword>
<dbReference type="EC" id="2.7.11.30" evidence="13"/>
<keyword evidence="7 13" id="KW-0547">Nucleotide-binding</keyword>
<comment type="subcellular location">
    <subcellularLocation>
        <location evidence="1 13">Membrane</location>
        <topology evidence="1 13">Single-pass type I membrane protein</topology>
    </subcellularLocation>
</comment>
<keyword evidence="12 13" id="KW-0675">Receptor</keyword>
<evidence type="ECO:0000256" key="12">
    <source>
        <dbReference type="ARBA" id="ARBA00023170"/>
    </source>
</evidence>
<dbReference type="GO" id="GO:0046872">
    <property type="term" value="F:metal ion binding"/>
    <property type="evidence" value="ECO:0007669"/>
    <property type="project" value="UniProtKB-KW"/>
</dbReference>
<evidence type="ECO:0000256" key="10">
    <source>
        <dbReference type="ARBA" id="ARBA00022989"/>
    </source>
</evidence>
<keyword evidence="17" id="KW-1185">Reference proteome</keyword>
<dbReference type="InterPro" id="IPR008271">
    <property type="entry name" value="Ser/Thr_kinase_AS"/>
</dbReference>
<feature type="domain" description="Protein kinase" evidence="15">
    <location>
        <begin position="195"/>
        <end position="489"/>
    </location>
</feature>
<keyword evidence="13" id="KW-0464">Manganese</keyword>
<dbReference type="Proteomes" id="UP001142055">
    <property type="component" value="Chromosome 1"/>
</dbReference>
<evidence type="ECO:0000259" key="15">
    <source>
        <dbReference type="PROSITE" id="PS50011"/>
    </source>
</evidence>
<dbReference type="EMBL" id="JAPWDV010000001">
    <property type="protein sequence ID" value="KAJ6225048.1"/>
    <property type="molecule type" value="Genomic_DNA"/>
</dbReference>
<evidence type="ECO:0000256" key="4">
    <source>
        <dbReference type="ARBA" id="ARBA00022679"/>
    </source>
</evidence>
<reference evidence="16" key="1">
    <citation type="submission" date="2022-12" db="EMBL/GenBank/DDBJ databases">
        <title>Genome assemblies of Blomia tropicalis.</title>
        <authorList>
            <person name="Cui Y."/>
        </authorList>
    </citation>
    <scope>NUCLEOTIDE SEQUENCE</scope>
    <source>
        <tissue evidence="16">Adult mites</tissue>
    </source>
</reference>
<evidence type="ECO:0000256" key="14">
    <source>
        <dbReference type="SAM" id="MobiDB-lite"/>
    </source>
</evidence>
<dbReference type="Gene3D" id="3.30.200.20">
    <property type="entry name" value="Phosphorylase Kinase, domain 1"/>
    <property type="match status" value="1"/>
</dbReference>
<dbReference type="GO" id="GO:0071363">
    <property type="term" value="P:cellular response to growth factor stimulus"/>
    <property type="evidence" value="ECO:0007669"/>
    <property type="project" value="TreeGrafter"/>
</dbReference>
<feature type="region of interest" description="Disordered" evidence="14">
    <location>
        <begin position="153"/>
        <end position="175"/>
    </location>
</feature>
<protein>
    <recommendedName>
        <fullName evidence="13">Serine/threonine-protein kinase receptor</fullName>
        <ecNumber evidence="13">2.7.11.30</ecNumber>
    </recommendedName>
</protein>
<dbReference type="PROSITE" id="PS50011">
    <property type="entry name" value="PROTEIN_KINASE_DOM"/>
    <property type="match status" value="1"/>
</dbReference>
<accession>A0A9Q0MF98</accession>
<dbReference type="PANTHER" id="PTHR23255">
    <property type="entry name" value="TRANSFORMING GROWTH FACTOR-BETA RECEPTOR TYPE I AND II"/>
    <property type="match status" value="1"/>
</dbReference>
<keyword evidence="8 13" id="KW-0418">Kinase</keyword>
<evidence type="ECO:0000256" key="13">
    <source>
        <dbReference type="RuleBase" id="RU361271"/>
    </source>
</evidence>
<evidence type="ECO:0000313" key="17">
    <source>
        <dbReference type="Proteomes" id="UP001142055"/>
    </source>
</evidence>
<dbReference type="PROSITE" id="PS00108">
    <property type="entry name" value="PROTEIN_KINASE_ST"/>
    <property type="match status" value="1"/>
</dbReference>
<dbReference type="GO" id="GO:0005524">
    <property type="term" value="F:ATP binding"/>
    <property type="evidence" value="ECO:0007669"/>
    <property type="project" value="UniProtKB-UniRule"/>
</dbReference>
<dbReference type="InterPro" id="IPR045860">
    <property type="entry name" value="Snake_toxin-like_sf"/>
</dbReference>
<dbReference type="InterPro" id="IPR000333">
    <property type="entry name" value="TGFB_receptor"/>
</dbReference>
<sequence>RRSEPAEVERDSNNIFGPLVSIDSDEYHNEMKCLFYNRTMCEQTKKGCGETFQVCAGQRSRPNENGNGNERTSLCYALWRNTTELGVAVEFKGCWLGLSKDCVTMEHMDQDKADGKQCMTQSSNRPNKTFYFCCCVGEMCNRNVRHVPSMADRVTTSTDSEKYSHKPNMADMPTNEPLLDSHSGGAIGYDGMKPINLKEIVAEGKFGIVRRATDGRDNTIAVKEFNLNDRSSWQIENDVYNLPQMKHQNILKYLGAEKVGESFDTKFWLITEYHPNGSLWNYLKSHTVNLNQLLTIIQGIGAGLTHLHEELPASLNELAKPSVAHRDFKSKNVLLGTNFRPCIADFGLAIVFHPKTICGDAHGQVGTRRYMAPEVLEGAINFNRDSFLRIDMYACGLVLWELMSRCTFDGEHPIGEYRLPFEDEVGAHPSLEDMQAVVSQQKKRPILLDSWMKHPAMSVIANTVQECWDQDAEARISASTICERIESLINA</sequence>
<dbReference type="InterPro" id="IPR000719">
    <property type="entry name" value="Prot_kinase_dom"/>
</dbReference>
<name>A0A9Q0MF98_BLOTA</name>
<keyword evidence="6" id="KW-0732">Signal</keyword>
<dbReference type="SUPFAM" id="SSF56112">
    <property type="entry name" value="Protein kinase-like (PK-like)"/>
    <property type="match status" value="1"/>
</dbReference>
<dbReference type="AlphaFoldDB" id="A0A9Q0MF98"/>
<dbReference type="GO" id="GO:0048185">
    <property type="term" value="F:activin binding"/>
    <property type="evidence" value="ECO:0007669"/>
    <property type="project" value="TreeGrafter"/>
</dbReference>
<keyword evidence="13" id="KW-0479">Metal-binding</keyword>
<dbReference type="GO" id="GO:0017002">
    <property type="term" value="F:activin receptor activity"/>
    <property type="evidence" value="ECO:0007669"/>
    <property type="project" value="TreeGrafter"/>
</dbReference>
<gene>
    <name evidence="16" type="ORF">RDWZM_003593</name>
</gene>